<dbReference type="InterPro" id="IPR037066">
    <property type="entry name" value="Plug_dom_sf"/>
</dbReference>
<evidence type="ECO:0000256" key="7">
    <source>
        <dbReference type="ARBA" id="ARBA00022729"/>
    </source>
</evidence>
<dbReference type="RefSeq" id="WP_084220578.1">
    <property type="nucleotide sequence ID" value="NZ_BBPI01000034.1"/>
</dbReference>
<keyword evidence="3 14" id="KW-0813">Transport</keyword>
<evidence type="ECO:0000256" key="12">
    <source>
        <dbReference type="ARBA" id="ARBA00023170"/>
    </source>
</evidence>
<dbReference type="InterPro" id="IPR000531">
    <property type="entry name" value="Beta-barrel_TonB"/>
</dbReference>
<comment type="subcellular location">
    <subcellularLocation>
        <location evidence="1 14">Cell outer membrane</location>
        <topology evidence="1 14">Multi-pass membrane protein</topology>
    </subcellularLocation>
</comment>
<proteinExistence type="inferred from homology"/>
<dbReference type="Proteomes" id="UP000032305">
    <property type="component" value="Unassembled WGS sequence"/>
</dbReference>
<dbReference type="OrthoDB" id="9760333at2"/>
<dbReference type="AlphaFoldDB" id="A0A0A1W5L6"/>
<evidence type="ECO:0000256" key="6">
    <source>
        <dbReference type="ARBA" id="ARBA00022692"/>
    </source>
</evidence>
<evidence type="ECO:0000256" key="4">
    <source>
        <dbReference type="ARBA" id="ARBA00022452"/>
    </source>
</evidence>
<reference evidence="19 20" key="1">
    <citation type="submission" date="2014-11" db="EMBL/GenBank/DDBJ databases">
        <title>Whole genome shotgun sequence of Sphingomonas parapaucimobilis NBRC 15100.</title>
        <authorList>
            <person name="Katano-Makiyama Y."/>
            <person name="Hosoyama A."/>
            <person name="Hashimoto M."/>
            <person name="Hosoyama Y."/>
            <person name="Noguchi M."/>
            <person name="Numata M."/>
            <person name="Tsuchikane K."/>
            <person name="Hirakata S."/>
            <person name="Uohara A."/>
            <person name="Shimodaira J."/>
            <person name="Ohji S."/>
            <person name="Ichikawa N."/>
            <person name="Kimura A."/>
            <person name="Yamazoe A."/>
            <person name="Fujita N."/>
        </authorList>
    </citation>
    <scope>NUCLEOTIDE SEQUENCE [LARGE SCALE GENOMIC DNA]</scope>
    <source>
        <strain evidence="19 20">NBRC 15100</strain>
    </source>
</reference>
<feature type="chain" id="PRO_5001993467" evidence="16">
    <location>
        <begin position="27"/>
        <end position="755"/>
    </location>
</feature>
<evidence type="ECO:0000313" key="20">
    <source>
        <dbReference type="Proteomes" id="UP000032305"/>
    </source>
</evidence>
<dbReference type="GO" id="GO:0015891">
    <property type="term" value="P:siderophore transport"/>
    <property type="evidence" value="ECO:0007669"/>
    <property type="project" value="InterPro"/>
</dbReference>
<evidence type="ECO:0000256" key="10">
    <source>
        <dbReference type="ARBA" id="ARBA00023077"/>
    </source>
</evidence>
<evidence type="ECO:0000313" key="19">
    <source>
        <dbReference type="EMBL" id="GAM00462.1"/>
    </source>
</evidence>
<protein>
    <submittedName>
        <fullName evidence="19">Putative TonB-dependent receptor</fullName>
    </submittedName>
</protein>
<keyword evidence="20" id="KW-1185">Reference proteome</keyword>
<evidence type="ECO:0000256" key="15">
    <source>
        <dbReference type="RuleBase" id="RU003357"/>
    </source>
</evidence>
<evidence type="ECO:0000256" key="11">
    <source>
        <dbReference type="ARBA" id="ARBA00023136"/>
    </source>
</evidence>
<dbReference type="PANTHER" id="PTHR32552:SF68">
    <property type="entry name" value="FERRICHROME OUTER MEMBRANE TRANSPORTER_PHAGE RECEPTOR"/>
    <property type="match status" value="1"/>
</dbReference>
<keyword evidence="5" id="KW-0410">Iron transport</keyword>
<evidence type="ECO:0000256" key="14">
    <source>
        <dbReference type="PROSITE-ProRule" id="PRU01360"/>
    </source>
</evidence>
<keyword evidence="7 16" id="KW-0732">Signal</keyword>
<keyword evidence="4 14" id="KW-1134">Transmembrane beta strand</keyword>
<keyword evidence="11 14" id="KW-0472">Membrane</keyword>
<dbReference type="Pfam" id="PF00593">
    <property type="entry name" value="TonB_dep_Rec_b-barrel"/>
    <property type="match status" value="1"/>
</dbReference>
<dbReference type="PROSITE" id="PS52016">
    <property type="entry name" value="TONB_DEPENDENT_REC_3"/>
    <property type="match status" value="1"/>
</dbReference>
<feature type="domain" description="TonB-dependent receptor plug" evidence="18">
    <location>
        <begin position="64"/>
        <end position="163"/>
    </location>
</feature>
<dbReference type="InterPro" id="IPR012910">
    <property type="entry name" value="Plug_dom"/>
</dbReference>
<keyword evidence="8" id="KW-0408">Iron</keyword>
<sequence length="755" mass="81571">MRALRGALLAACATGGMLGSALPAHARTLSDEDQQRLRNEDIVVEGQREKTSASSGTKTDVPLIATAQSITVIDQDELTRRNALSINQALGYVAGVAPNQRGNVATRYDQLFLRGFAPGVFMDGMRLLGGVYASPQVDFHLVESVDVVKGPAGVTYGSGTPGGLINLTSKLPYAGPGGRIELAAGNYALLRSSIDVNQPLDANDRWLFRMIAGAEESDGFIQRTANRRYYARPMLTFAPDKATSVTLILNYQRDPESGSYSGVPVYGSALPNPFGVLPVDFNTSEPSYEAFDRTQKSATILFRHDLNDRLSWTTNARYLAIGLHYRQIYGSGYVTRGTGANANSDFSTLQRGGGGSDEAFQTFTIDNHLVGKLDTGPVRHTILGGVDWQHNRGENYQAFYTGQNANPVFNIPNLSLFAPVYGVPLPTFPITQTHNYTKRDQVGVYLQDQIAIGGLQLIASGRWDTYNQTTQNLNTNAVSRLNQTAFTTRLGALYETKIGLSPFVSYSESFEPQAGSTWDGSNFIPVTGRQYEAGLKYQPRGTTALFTLSAFDLRRRNVPVADPRAGTGNIPSNSQVQIGEVSVRGIELDGRGTVAPGFDVVVAATYNDPYVRQGTPVVGTRDQMSGVTGTRPLGVPQWSASSFLSYDLGKAGVGNALGGLSLGAGIRYVGESDGTATTVASGRTVVRRFQSPDYWLADLMLGYDLGRVSPAMEGLTLTANVANLFDKRHITSCFFNNGCYYGASRTFVGSLRYSW</sequence>
<dbReference type="NCBIfam" id="TIGR01783">
    <property type="entry name" value="TonB-siderophor"/>
    <property type="match status" value="1"/>
</dbReference>
<evidence type="ECO:0000259" key="17">
    <source>
        <dbReference type="Pfam" id="PF00593"/>
    </source>
</evidence>
<dbReference type="GO" id="GO:0038023">
    <property type="term" value="F:signaling receptor activity"/>
    <property type="evidence" value="ECO:0007669"/>
    <property type="project" value="InterPro"/>
</dbReference>
<keyword evidence="13 14" id="KW-0998">Cell outer membrane</keyword>
<dbReference type="Pfam" id="PF07715">
    <property type="entry name" value="Plug"/>
    <property type="match status" value="1"/>
</dbReference>
<evidence type="ECO:0000256" key="13">
    <source>
        <dbReference type="ARBA" id="ARBA00023237"/>
    </source>
</evidence>
<dbReference type="GO" id="GO:0015344">
    <property type="term" value="F:siderophore uptake transmembrane transporter activity"/>
    <property type="evidence" value="ECO:0007669"/>
    <property type="project" value="TreeGrafter"/>
</dbReference>
<dbReference type="InterPro" id="IPR010105">
    <property type="entry name" value="TonB_sidphr_rcpt"/>
</dbReference>
<dbReference type="GO" id="GO:0009279">
    <property type="term" value="C:cell outer membrane"/>
    <property type="evidence" value="ECO:0007669"/>
    <property type="project" value="UniProtKB-SubCell"/>
</dbReference>
<gene>
    <name evidence="19" type="ORF">SP5_034_00350</name>
</gene>
<feature type="signal peptide" evidence="16">
    <location>
        <begin position="1"/>
        <end position="26"/>
    </location>
</feature>
<keyword evidence="6 14" id="KW-0812">Transmembrane</keyword>
<evidence type="ECO:0000256" key="8">
    <source>
        <dbReference type="ARBA" id="ARBA00023004"/>
    </source>
</evidence>
<keyword evidence="9" id="KW-0406">Ion transport</keyword>
<name>A0A0A1W5L6_9SPHN</name>
<dbReference type="PANTHER" id="PTHR32552">
    <property type="entry name" value="FERRICHROME IRON RECEPTOR-RELATED"/>
    <property type="match status" value="1"/>
</dbReference>
<dbReference type="eggNOG" id="COG4773">
    <property type="taxonomic scope" value="Bacteria"/>
</dbReference>
<dbReference type="Gene3D" id="2.170.130.10">
    <property type="entry name" value="TonB-dependent receptor, plug domain"/>
    <property type="match status" value="1"/>
</dbReference>
<evidence type="ECO:0000256" key="16">
    <source>
        <dbReference type="SAM" id="SignalP"/>
    </source>
</evidence>
<comment type="caution">
    <text evidence="19">The sequence shown here is derived from an EMBL/GenBank/DDBJ whole genome shotgun (WGS) entry which is preliminary data.</text>
</comment>
<dbReference type="InterPro" id="IPR036942">
    <property type="entry name" value="Beta-barrel_TonB_sf"/>
</dbReference>
<evidence type="ECO:0000256" key="5">
    <source>
        <dbReference type="ARBA" id="ARBA00022496"/>
    </source>
</evidence>
<comment type="similarity">
    <text evidence="2 14 15">Belongs to the TonB-dependent receptor family.</text>
</comment>
<keyword evidence="12 19" id="KW-0675">Receptor</keyword>
<feature type="domain" description="TonB-dependent receptor-like beta-barrel" evidence="17">
    <location>
        <begin position="243"/>
        <end position="724"/>
    </location>
</feature>
<evidence type="ECO:0000256" key="9">
    <source>
        <dbReference type="ARBA" id="ARBA00023065"/>
    </source>
</evidence>
<evidence type="ECO:0000259" key="18">
    <source>
        <dbReference type="Pfam" id="PF07715"/>
    </source>
</evidence>
<dbReference type="CDD" id="cd01347">
    <property type="entry name" value="ligand_gated_channel"/>
    <property type="match status" value="1"/>
</dbReference>
<keyword evidence="10 15" id="KW-0798">TonB box</keyword>
<dbReference type="EMBL" id="BBPI01000034">
    <property type="protein sequence ID" value="GAM00462.1"/>
    <property type="molecule type" value="Genomic_DNA"/>
</dbReference>
<accession>A0A0A1W5L6</accession>
<evidence type="ECO:0000256" key="1">
    <source>
        <dbReference type="ARBA" id="ARBA00004571"/>
    </source>
</evidence>
<dbReference type="InterPro" id="IPR039426">
    <property type="entry name" value="TonB-dep_rcpt-like"/>
</dbReference>
<evidence type="ECO:0000256" key="3">
    <source>
        <dbReference type="ARBA" id="ARBA00022448"/>
    </source>
</evidence>
<organism evidence="19 20">
    <name type="scientific">Sphingomonas parapaucimobilis NBRC 15100</name>
    <dbReference type="NCBI Taxonomy" id="1219049"/>
    <lineage>
        <taxon>Bacteria</taxon>
        <taxon>Pseudomonadati</taxon>
        <taxon>Pseudomonadota</taxon>
        <taxon>Alphaproteobacteria</taxon>
        <taxon>Sphingomonadales</taxon>
        <taxon>Sphingomonadaceae</taxon>
        <taxon>Sphingomonas</taxon>
    </lineage>
</organism>
<dbReference type="SUPFAM" id="SSF56935">
    <property type="entry name" value="Porins"/>
    <property type="match status" value="1"/>
</dbReference>
<dbReference type="Gene3D" id="2.40.170.20">
    <property type="entry name" value="TonB-dependent receptor, beta-barrel domain"/>
    <property type="match status" value="1"/>
</dbReference>
<evidence type="ECO:0000256" key="2">
    <source>
        <dbReference type="ARBA" id="ARBA00009810"/>
    </source>
</evidence>